<accession>A0AAN9V4F1</accession>
<keyword evidence="2" id="KW-1185">Reference proteome</keyword>
<proteinExistence type="predicted"/>
<comment type="caution">
    <text evidence="1">The sequence shown here is derived from an EMBL/GenBank/DDBJ whole genome shotgun (WGS) entry which is preliminary data.</text>
</comment>
<sequence>MRPIRDFFARPDFWKLMGADFQPQKYRTKGELLVATLTHALALRHVKDNPALFACLSEFLSSLKKSHVTATGGATPLAINMQTLVKALPLPETTQEEQHLRQLQELFQNQQFHALLGPVLVRAKLRTRGAALQLLLQKALEMQKKFQAQAATLQALQYFQNRVIHEGYGAQAVDLLVPQKMEISVLDLFRAIDHDRLSAKDRQRVKRVINFISHNFNPSKYLNGFKFEQYGTKGEFLKAAFERMCKLKYLRPQLRDDMTFLTNYITDQGPGAEPLNGKAENMA</sequence>
<organism evidence="1 2">
    <name type="scientific">Gryllus longicercus</name>
    <dbReference type="NCBI Taxonomy" id="2509291"/>
    <lineage>
        <taxon>Eukaryota</taxon>
        <taxon>Metazoa</taxon>
        <taxon>Ecdysozoa</taxon>
        <taxon>Arthropoda</taxon>
        <taxon>Hexapoda</taxon>
        <taxon>Insecta</taxon>
        <taxon>Pterygota</taxon>
        <taxon>Neoptera</taxon>
        <taxon>Polyneoptera</taxon>
        <taxon>Orthoptera</taxon>
        <taxon>Ensifera</taxon>
        <taxon>Gryllidea</taxon>
        <taxon>Grylloidea</taxon>
        <taxon>Gryllidae</taxon>
        <taxon>Gryllinae</taxon>
        <taxon>Gryllus</taxon>
    </lineage>
</organism>
<protein>
    <submittedName>
        <fullName evidence="1">Uncharacterized protein</fullName>
    </submittedName>
</protein>
<reference evidence="1 2" key="1">
    <citation type="submission" date="2024-03" db="EMBL/GenBank/DDBJ databases">
        <title>The genome assembly and annotation of the cricket Gryllus longicercus Weissman &amp; Gray.</title>
        <authorList>
            <person name="Szrajer S."/>
            <person name="Gray D."/>
            <person name="Ylla G."/>
        </authorList>
    </citation>
    <scope>NUCLEOTIDE SEQUENCE [LARGE SCALE GENOMIC DNA]</scope>
    <source>
        <strain evidence="1">DAG 2021-001</strain>
        <tissue evidence="1">Whole body minus gut</tissue>
    </source>
</reference>
<dbReference type="Proteomes" id="UP001378592">
    <property type="component" value="Unassembled WGS sequence"/>
</dbReference>
<gene>
    <name evidence="1" type="ORF">R5R35_012660</name>
</gene>
<evidence type="ECO:0000313" key="1">
    <source>
        <dbReference type="EMBL" id="KAK7789598.1"/>
    </source>
</evidence>
<dbReference type="AlphaFoldDB" id="A0AAN9V4F1"/>
<name>A0AAN9V4F1_9ORTH</name>
<dbReference type="EMBL" id="JAZDUA010000730">
    <property type="protein sequence ID" value="KAK7789598.1"/>
    <property type="molecule type" value="Genomic_DNA"/>
</dbReference>
<evidence type="ECO:0000313" key="2">
    <source>
        <dbReference type="Proteomes" id="UP001378592"/>
    </source>
</evidence>